<dbReference type="AlphaFoldDB" id="A0AAN7UJJ2"/>
<proteinExistence type="predicted"/>
<name>A0AAN7UJJ2_9PEZI</name>
<comment type="caution">
    <text evidence="1">The sequence shown here is derived from an EMBL/GenBank/DDBJ whole genome shotgun (WGS) entry which is preliminary data.</text>
</comment>
<keyword evidence="2" id="KW-1185">Reference proteome</keyword>
<reference evidence="1 2" key="1">
    <citation type="submission" date="2023-10" db="EMBL/GenBank/DDBJ databases">
        <title>Draft genome sequence of Xylaria bambusicola isolate GMP-LS, the root and basal stem rot pathogen of sugarcane in Indonesia.</title>
        <authorList>
            <person name="Selvaraj P."/>
            <person name="Muralishankar V."/>
            <person name="Muruganantham S."/>
            <person name="Sp S."/>
            <person name="Haryani S."/>
            <person name="Lau K.J.X."/>
            <person name="Naqvi N.I."/>
        </authorList>
    </citation>
    <scope>NUCLEOTIDE SEQUENCE [LARGE SCALE GENOMIC DNA]</scope>
    <source>
        <strain evidence="1">GMP-LS</strain>
    </source>
</reference>
<sequence length="98" mass="10680">MIGSVKESRGVVRSKKTGSDSIPWQFIVQELWLVAMRAKKSASAQIEKSIVASRLDRIPQSRKWARPPTPGQPLASSHGLIANACLSVWVQSWGLAGV</sequence>
<dbReference type="Proteomes" id="UP001305414">
    <property type="component" value="Unassembled WGS sequence"/>
</dbReference>
<evidence type="ECO:0000313" key="1">
    <source>
        <dbReference type="EMBL" id="KAK5626246.1"/>
    </source>
</evidence>
<accession>A0AAN7UJJ2</accession>
<gene>
    <name evidence="1" type="ORF">RRF57_001961</name>
</gene>
<organism evidence="1 2">
    <name type="scientific">Xylaria bambusicola</name>
    <dbReference type="NCBI Taxonomy" id="326684"/>
    <lineage>
        <taxon>Eukaryota</taxon>
        <taxon>Fungi</taxon>
        <taxon>Dikarya</taxon>
        <taxon>Ascomycota</taxon>
        <taxon>Pezizomycotina</taxon>
        <taxon>Sordariomycetes</taxon>
        <taxon>Xylariomycetidae</taxon>
        <taxon>Xylariales</taxon>
        <taxon>Xylariaceae</taxon>
        <taxon>Xylaria</taxon>
    </lineage>
</organism>
<evidence type="ECO:0000313" key="2">
    <source>
        <dbReference type="Proteomes" id="UP001305414"/>
    </source>
</evidence>
<protein>
    <submittedName>
        <fullName evidence="1">Uncharacterized protein</fullName>
    </submittedName>
</protein>
<dbReference type="EMBL" id="JAWHQM010000003">
    <property type="protein sequence ID" value="KAK5626246.1"/>
    <property type="molecule type" value="Genomic_DNA"/>
</dbReference>